<evidence type="ECO:0000313" key="3">
    <source>
        <dbReference type="Proteomes" id="UP000260644"/>
    </source>
</evidence>
<accession>A0A3E1YG17</accession>
<dbReference type="GO" id="GO:0016491">
    <property type="term" value="F:oxidoreductase activity"/>
    <property type="evidence" value="ECO:0007669"/>
    <property type="project" value="InterPro"/>
</dbReference>
<dbReference type="PANTHER" id="PTHR30543:SF21">
    <property type="entry name" value="NAD(P)H-DEPENDENT FMN REDUCTASE LOT6"/>
    <property type="match status" value="1"/>
</dbReference>
<dbReference type="InterPro" id="IPR005025">
    <property type="entry name" value="FMN_Rdtase-like_dom"/>
</dbReference>
<dbReference type="InterPro" id="IPR029039">
    <property type="entry name" value="Flavoprotein-like_sf"/>
</dbReference>
<dbReference type="Gene3D" id="3.40.50.360">
    <property type="match status" value="1"/>
</dbReference>
<dbReference type="GO" id="GO:0005829">
    <property type="term" value="C:cytosol"/>
    <property type="evidence" value="ECO:0007669"/>
    <property type="project" value="TreeGrafter"/>
</dbReference>
<name>A0A3E1YG17_9BACT</name>
<gene>
    <name evidence="2" type="ORF">DVR12_00685</name>
</gene>
<dbReference type="Proteomes" id="UP000260644">
    <property type="component" value="Unassembled WGS sequence"/>
</dbReference>
<dbReference type="OrthoDB" id="9812295at2"/>
<dbReference type="SUPFAM" id="SSF52218">
    <property type="entry name" value="Flavoproteins"/>
    <property type="match status" value="1"/>
</dbReference>
<evidence type="ECO:0000259" key="1">
    <source>
        <dbReference type="Pfam" id="PF03358"/>
    </source>
</evidence>
<evidence type="ECO:0000313" key="2">
    <source>
        <dbReference type="EMBL" id="RFS26337.1"/>
    </source>
</evidence>
<dbReference type="EMBL" id="QPMM01000001">
    <property type="protein sequence ID" value="RFS26337.1"/>
    <property type="molecule type" value="Genomic_DNA"/>
</dbReference>
<comment type="caution">
    <text evidence="2">The sequence shown here is derived from an EMBL/GenBank/DDBJ whole genome shotgun (WGS) entry which is preliminary data.</text>
</comment>
<dbReference type="GO" id="GO:0010181">
    <property type="term" value="F:FMN binding"/>
    <property type="evidence" value="ECO:0007669"/>
    <property type="project" value="TreeGrafter"/>
</dbReference>
<keyword evidence="3" id="KW-1185">Reference proteome</keyword>
<dbReference type="RefSeq" id="WP_116973529.1">
    <property type="nucleotide sequence ID" value="NZ_QPMM01000001.1"/>
</dbReference>
<feature type="domain" description="NADPH-dependent FMN reductase-like" evidence="1">
    <location>
        <begin position="1"/>
        <end position="142"/>
    </location>
</feature>
<organism evidence="2 3">
    <name type="scientific">Chitinophaga silvatica</name>
    <dbReference type="NCBI Taxonomy" id="2282649"/>
    <lineage>
        <taxon>Bacteria</taxon>
        <taxon>Pseudomonadati</taxon>
        <taxon>Bacteroidota</taxon>
        <taxon>Chitinophagia</taxon>
        <taxon>Chitinophagales</taxon>
        <taxon>Chitinophagaceae</taxon>
        <taxon>Chitinophaga</taxon>
    </lineage>
</organism>
<sequence>MKIAVLIGSIRQGRQSHKIGYYLSQQLNDKHHEVEVLDLATISLPMLEERVGKHPQLPDAALKMSHQLHTADAIILVTPEYHGSFSGVLKNAMDYFSAEFHKKVIGVVGVSAGKFGGINAVQQLSQVVINIGAYCVPTRLLVPEIYGAFNEKQELVNEHTLRSSQKFLDEFEWLASAINGKKMATAS</sequence>
<dbReference type="AlphaFoldDB" id="A0A3E1YG17"/>
<dbReference type="Pfam" id="PF03358">
    <property type="entry name" value="FMN_red"/>
    <property type="match status" value="1"/>
</dbReference>
<dbReference type="PANTHER" id="PTHR30543">
    <property type="entry name" value="CHROMATE REDUCTASE"/>
    <property type="match status" value="1"/>
</dbReference>
<reference evidence="2 3" key="1">
    <citation type="submission" date="2018-07" db="EMBL/GenBank/DDBJ databases">
        <title>Chitinophaga K2CV101002-2 sp. nov., isolated from a monsoon evergreen broad-leaved forest soil.</title>
        <authorList>
            <person name="Lv Y."/>
        </authorList>
    </citation>
    <scope>NUCLEOTIDE SEQUENCE [LARGE SCALE GENOMIC DNA]</scope>
    <source>
        <strain evidence="2 3">GDMCC 1.1288</strain>
    </source>
</reference>
<protein>
    <submittedName>
        <fullName evidence="2">NADPH-dependent oxidoreductase</fullName>
    </submittedName>
</protein>
<dbReference type="InterPro" id="IPR050712">
    <property type="entry name" value="NAD(P)H-dep_reductase"/>
</dbReference>
<proteinExistence type="predicted"/>